<dbReference type="RefSeq" id="WP_225892634.1">
    <property type="nucleotide sequence ID" value="NZ_CP045227.1"/>
</dbReference>
<accession>A0A5P8WHI8</accession>
<organism evidence="1 2">
    <name type="scientific">Nostoc sphaeroides CCNUC1</name>
    <dbReference type="NCBI Taxonomy" id="2653204"/>
    <lineage>
        <taxon>Bacteria</taxon>
        <taxon>Bacillati</taxon>
        <taxon>Cyanobacteriota</taxon>
        <taxon>Cyanophyceae</taxon>
        <taxon>Nostocales</taxon>
        <taxon>Nostocaceae</taxon>
        <taxon>Nostoc</taxon>
    </lineage>
</organism>
<dbReference type="AlphaFoldDB" id="A0A5P8WHI8"/>
<proteinExistence type="predicted"/>
<gene>
    <name evidence="1" type="ORF">GXM_09545</name>
</gene>
<dbReference type="Proteomes" id="UP000326678">
    <property type="component" value="Chromosome Gxm2"/>
</dbReference>
<dbReference type="EMBL" id="CP045227">
    <property type="protein sequence ID" value="QFS52051.1"/>
    <property type="molecule type" value="Genomic_DNA"/>
</dbReference>
<evidence type="ECO:0000313" key="2">
    <source>
        <dbReference type="Proteomes" id="UP000326678"/>
    </source>
</evidence>
<dbReference type="KEGG" id="nsh:GXM_09545"/>
<keyword evidence="2" id="KW-1185">Reference proteome</keyword>
<reference evidence="1 2" key="1">
    <citation type="submission" date="2019-10" db="EMBL/GenBank/DDBJ databases">
        <title>Genomic and transcriptomic insights into the perfect genentic adaptation of a filamentous nitrogen-fixing cyanobacterium to rice fields.</title>
        <authorList>
            <person name="Chen Z."/>
        </authorList>
    </citation>
    <scope>NUCLEOTIDE SEQUENCE [LARGE SCALE GENOMIC DNA]</scope>
    <source>
        <strain evidence="1">CCNUC1</strain>
    </source>
</reference>
<protein>
    <submittedName>
        <fullName evidence="1">Uncharacterized protein</fullName>
    </submittedName>
</protein>
<sequence length="136" mass="15933">MHRQERSLDRHYQQRSSLTTFSTIPIKSMQPTISIPQHWGYPRFALEQRTEQGTILGLYYYPNGTELAEQFGGGWRYALMPNKNSDELFHFQENQIQPLTPEELFHQITAEIDFYQQQINILNRQLTVLTEGATNG</sequence>
<evidence type="ECO:0000313" key="1">
    <source>
        <dbReference type="EMBL" id="QFS52051.1"/>
    </source>
</evidence>
<name>A0A5P8WHI8_9NOSO</name>